<feature type="coiled-coil region" evidence="1">
    <location>
        <begin position="734"/>
        <end position="761"/>
    </location>
</feature>
<dbReference type="SUPFAM" id="SSF56672">
    <property type="entry name" value="DNA/RNA polymerases"/>
    <property type="match status" value="1"/>
</dbReference>
<proteinExistence type="predicted"/>
<organism evidence="5">
    <name type="scientific">Tanacetum cinerariifolium</name>
    <name type="common">Dalmatian daisy</name>
    <name type="synonym">Chrysanthemum cinerariifolium</name>
    <dbReference type="NCBI Taxonomy" id="118510"/>
    <lineage>
        <taxon>Eukaryota</taxon>
        <taxon>Viridiplantae</taxon>
        <taxon>Streptophyta</taxon>
        <taxon>Embryophyta</taxon>
        <taxon>Tracheophyta</taxon>
        <taxon>Spermatophyta</taxon>
        <taxon>Magnoliopsida</taxon>
        <taxon>eudicotyledons</taxon>
        <taxon>Gunneridae</taxon>
        <taxon>Pentapetalae</taxon>
        <taxon>asterids</taxon>
        <taxon>campanulids</taxon>
        <taxon>Asterales</taxon>
        <taxon>Asteraceae</taxon>
        <taxon>Asteroideae</taxon>
        <taxon>Anthemideae</taxon>
        <taxon>Anthemidinae</taxon>
        <taxon>Tanacetum</taxon>
    </lineage>
</organism>
<evidence type="ECO:0000259" key="3">
    <source>
        <dbReference type="Pfam" id="PF07727"/>
    </source>
</evidence>
<keyword evidence="5" id="KW-0695">RNA-directed DNA polymerase</keyword>
<reference evidence="5" key="1">
    <citation type="journal article" date="2019" name="Sci. Rep.">
        <title>Draft genome of Tanacetum cinerariifolium, the natural source of mosquito coil.</title>
        <authorList>
            <person name="Yamashiro T."/>
            <person name="Shiraishi A."/>
            <person name="Satake H."/>
            <person name="Nakayama K."/>
        </authorList>
    </citation>
    <scope>NUCLEOTIDE SEQUENCE</scope>
</reference>
<dbReference type="Pfam" id="PF07727">
    <property type="entry name" value="RVT_2"/>
    <property type="match status" value="1"/>
</dbReference>
<gene>
    <name evidence="5" type="ORF">Tci_438229</name>
</gene>
<feature type="compositionally biased region" description="Basic and acidic residues" evidence="2">
    <location>
        <begin position="54"/>
        <end position="65"/>
    </location>
</feature>
<comment type="caution">
    <text evidence="5">The sequence shown here is derived from an EMBL/GenBank/DDBJ whole genome shotgun (WGS) entry which is preliminary data.</text>
</comment>
<dbReference type="AlphaFoldDB" id="A0A699HRX8"/>
<dbReference type="InterPro" id="IPR013103">
    <property type="entry name" value="RVT_2"/>
</dbReference>
<feature type="region of interest" description="Disordered" evidence="2">
    <location>
        <begin position="45"/>
        <end position="65"/>
    </location>
</feature>
<protein>
    <submittedName>
        <fullName evidence="5">Putative reverse transcriptase, RNA-dependent DNA polymerase</fullName>
    </submittedName>
</protein>
<feature type="domain" description="Retroviral polymerase SH3-like" evidence="4">
    <location>
        <begin position="61"/>
        <end position="100"/>
    </location>
</feature>
<dbReference type="InterPro" id="IPR043502">
    <property type="entry name" value="DNA/RNA_pol_sf"/>
</dbReference>
<dbReference type="GO" id="GO:0003964">
    <property type="term" value="F:RNA-directed DNA polymerase activity"/>
    <property type="evidence" value="ECO:0007669"/>
    <property type="project" value="UniProtKB-KW"/>
</dbReference>
<feature type="region of interest" description="Disordered" evidence="2">
    <location>
        <begin position="819"/>
        <end position="846"/>
    </location>
</feature>
<evidence type="ECO:0000259" key="4">
    <source>
        <dbReference type="Pfam" id="PF25597"/>
    </source>
</evidence>
<feature type="domain" description="Reverse transcriptase Ty1/copia-type" evidence="3">
    <location>
        <begin position="285"/>
        <end position="433"/>
    </location>
</feature>
<feature type="compositionally biased region" description="Basic and acidic residues" evidence="2">
    <location>
        <begin position="135"/>
        <end position="176"/>
    </location>
</feature>
<dbReference type="EMBL" id="BKCJ010198050">
    <property type="protein sequence ID" value="GEY66255.1"/>
    <property type="molecule type" value="Genomic_DNA"/>
</dbReference>
<keyword evidence="5" id="KW-0808">Transferase</keyword>
<evidence type="ECO:0000313" key="5">
    <source>
        <dbReference type="EMBL" id="GEY66255.1"/>
    </source>
</evidence>
<keyword evidence="5" id="KW-0548">Nucleotidyltransferase</keyword>
<feature type="region of interest" description="Disordered" evidence="2">
    <location>
        <begin position="133"/>
        <end position="176"/>
    </location>
</feature>
<evidence type="ECO:0000256" key="1">
    <source>
        <dbReference type="SAM" id="Coils"/>
    </source>
</evidence>
<accession>A0A699HRX8</accession>
<dbReference type="Pfam" id="PF25597">
    <property type="entry name" value="SH3_retrovirus"/>
    <property type="match status" value="1"/>
</dbReference>
<sequence>MNYKPIIVGNQSNGSVGKARVETVPDKDYILLPLWTLDLLFSSSSKDSPGDGFKPSREEEKKADEGLFVGYSTNSKAFKVLNSRTRIVEENPHVKFRNQSNGSTGKARVETVPDKDYILLPLWTLDLLFSSSSKDSPDDGFKPSGEEEKKDTKDLRNEESEASITKEPRVNQEKDNVNSINRVNAVNSTINAASNEVIIIGRKLSIELPDDPDMHDLEDICIFEDLNEDIHSVEQIIRDIHSVEQIIGDTHSAPQTRRMTKSVTNHDSSWIKAMQDELLQFKLQQVLTLMDLPYSKRAIRTKWIYRNKKDKRGIVIRNKVRLVTQGYTQEEGIDYDEVFAPVARIKAIRLFLAYASFKDFVVYQMDVKSAFLYGKIDEEVYVYQPLRFEDPEFLNRVYKVEKALYGLHQAPRAWYETLSTYLLDNVFQRDVHNLVAFLSKPTESEGFKQIIDFLNANRIIYALTMNPFIYTSCIEQLWVTAKAKNINGKAQIHAKVDGKKVIIYETIIRRDLKFENKGGGDCLLNEFIFEQLPLMGMSKHNAIYVIPSHTKKVFSNMRRVRKDFSGRDTLLFPTMLVPAHEEKLDKALNDENVPAQSNDLPLLRVNTLRSGEDRLKLQDLMELCTKLSERVLDLETTKTTQAKEILSLKRRVKILEKKKKSRTHGLKRLYKIGLFARERYDDQEMFDTDVLNDEEVVVEDIIAAITTVVSINDITLAQELVEIKTSKPKERDQISFDEQEARRLQAEIDEQDRLAKEKEKAQLIEDENLSWDNVQDMMDADYELATRLHEEEQEELTIEEKSRLFVELMNKRKKHFAKLKAEDSKRAGDNLDKGRSKKQKVEDDKEQEELKRWLKIIPDDGDDVTIDVTPLSIDIC</sequence>
<keyword evidence="1" id="KW-0175">Coiled coil</keyword>
<name>A0A699HRX8_TANCI</name>
<dbReference type="InterPro" id="IPR057670">
    <property type="entry name" value="SH3_retrovirus"/>
</dbReference>
<evidence type="ECO:0000256" key="2">
    <source>
        <dbReference type="SAM" id="MobiDB-lite"/>
    </source>
</evidence>